<dbReference type="InterPro" id="IPR006076">
    <property type="entry name" value="FAD-dep_OxRdtase"/>
</dbReference>
<dbReference type="PANTHER" id="PTHR13847:SF289">
    <property type="entry name" value="GLYCINE OXIDASE"/>
    <property type="match status" value="1"/>
</dbReference>
<dbReference type="EMBL" id="JBHRYJ010000001">
    <property type="protein sequence ID" value="MFC3674163.1"/>
    <property type="molecule type" value="Genomic_DNA"/>
</dbReference>
<proteinExistence type="predicted"/>
<evidence type="ECO:0000256" key="1">
    <source>
        <dbReference type="ARBA" id="ARBA00023002"/>
    </source>
</evidence>
<dbReference type="Pfam" id="PF01266">
    <property type="entry name" value="DAO"/>
    <property type="match status" value="1"/>
</dbReference>
<evidence type="ECO:0000313" key="4">
    <source>
        <dbReference type="Proteomes" id="UP001595711"/>
    </source>
</evidence>
<dbReference type="SUPFAM" id="SSF51905">
    <property type="entry name" value="FAD/NAD(P)-binding domain"/>
    <property type="match status" value="1"/>
</dbReference>
<evidence type="ECO:0000313" key="3">
    <source>
        <dbReference type="EMBL" id="MFC3674163.1"/>
    </source>
</evidence>
<dbReference type="Gene3D" id="3.30.9.10">
    <property type="entry name" value="D-Amino Acid Oxidase, subunit A, domain 2"/>
    <property type="match status" value="1"/>
</dbReference>
<dbReference type="GO" id="GO:0016491">
    <property type="term" value="F:oxidoreductase activity"/>
    <property type="evidence" value="ECO:0007669"/>
    <property type="project" value="UniProtKB-KW"/>
</dbReference>
<dbReference type="Proteomes" id="UP001595711">
    <property type="component" value="Unassembled WGS sequence"/>
</dbReference>
<dbReference type="InterPro" id="IPR036188">
    <property type="entry name" value="FAD/NAD-bd_sf"/>
</dbReference>
<keyword evidence="4" id="KW-1185">Reference proteome</keyword>
<dbReference type="Gene3D" id="3.50.50.60">
    <property type="entry name" value="FAD/NAD(P)-binding domain"/>
    <property type="match status" value="1"/>
</dbReference>
<gene>
    <name evidence="3" type="ORF">ACFOOQ_01330</name>
</gene>
<dbReference type="PANTHER" id="PTHR13847">
    <property type="entry name" value="SARCOSINE DEHYDROGENASE-RELATED"/>
    <property type="match status" value="1"/>
</dbReference>
<comment type="caution">
    <text evidence="3">The sequence shown here is derived from an EMBL/GenBank/DDBJ whole genome shotgun (WGS) entry which is preliminary data.</text>
</comment>
<feature type="domain" description="FAD dependent oxidoreductase" evidence="2">
    <location>
        <begin position="13"/>
        <end position="334"/>
    </location>
</feature>
<reference evidence="4" key="1">
    <citation type="journal article" date="2019" name="Int. J. Syst. Evol. Microbiol.">
        <title>The Global Catalogue of Microorganisms (GCM) 10K type strain sequencing project: providing services to taxonomists for standard genome sequencing and annotation.</title>
        <authorList>
            <consortium name="The Broad Institute Genomics Platform"/>
            <consortium name="The Broad Institute Genome Sequencing Center for Infectious Disease"/>
            <person name="Wu L."/>
            <person name="Ma J."/>
        </authorList>
    </citation>
    <scope>NUCLEOTIDE SEQUENCE [LARGE SCALE GENOMIC DNA]</scope>
    <source>
        <strain evidence="4">KCTC 42182</strain>
    </source>
</reference>
<protein>
    <submittedName>
        <fullName evidence="3">NAD(P)/FAD-dependent oxidoreductase</fullName>
        <ecNumber evidence="3">1.-.-.-</ecNumber>
    </submittedName>
</protein>
<keyword evidence="1 3" id="KW-0560">Oxidoreductase</keyword>
<dbReference type="EC" id="1.-.-.-" evidence="3"/>
<organism evidence="3 4">
    <name type="scientific">Ferrovibrio xuzhouensis</name>
    <dbReference type="NCBI Taxonomy" id="1576914"/>
    <lineage>
        <taxon>Bacteria</taxon>
        <taxon>Pseudomonadati</taxon>
        <taxon>Pseudomonadota</taxon>
        <taxon>Alphaproteobacteria</taxon>
        <taxon>Rhodospirillales</taxon>
        <taxon>Rhodospirillaceae</taxon>
        <taxon>Ferrovibrio</taxon>
    </lineage>
</organism>
<dbReference type="RefSeq" id="WP_379720618.1">
    <property type="nucleotide sequence ID" value="NZ_JBHRYJ010000001.1"/>
</dbReference>
<accession>A0ABV7V9Q5</accession>
<sequence length="397" mass="41442">MGATPQVDVPQVDVAVVGGGIAGLWLLARLQAKGYGAVLVEADGLGGGQTLASQGIIHGGLKYALDLKLNAASDALADMPARWRACLDGRGEVDLGGLQPAAARHLFWTRRTLGSRIAGFFGSKLLRGRVDALQPADWPAVLRDPDHVAAVYALDEMVLDVPQLLQALAAPRQALIRQGRVALRSQDEAGATLDVALSDGSHRTLLARHAVVTGGAGNADMLAGLGLPAATAQLRPLHMLMIDNAPGPLWAHCFDASDKPRVTITTHRRGDGTLVWYVGGLLAETGVAQDEASLIAAARAEFAMLLPGADFSNSRFAGLRVDRAEGATADGRKPDGPVLHHAGRVWLAWPTKLALAPQLADLVLAELPPPSGATAAPPGDWPAPGIAPPPWECASWK</sequence>
<name>A0ABV7V9Q5_9PROT</name>
<evidence type="ECO:0000259" key="2">
    <source>
        <dbReference type="Pfam" id="PF01266"/>
    </source>
</evidence>